<dbReference type="AlphaFoldDB" id="A0A1X9LRL6"/>
<sequence>MTQLYEVTIARYGTRVGRRSEVYLNHQLYHEDDAPIGMDYFVWVVRGGGRTIVVDTGYSVAGGERRARTMLHEPPSLFETLGVHPADAPTVVVTHAHYDHIGNLDHFDSSRIVIAQAELDFWASKHAQRVQFHHSVEDAELAALFAAVEEGRVDAFEDSVEVAPGVEVLRLGGHTPGQSVVRVPTSAGVVLLASDAVHYYEEYERDMPFSSVAELVQMYEGFDRIRAMLDSGEVDHLVSGHDPATLDRFRPLGRSDSELVVTIGASDGVAPSAAPAESAVNA</sequence>
<keyword evidence="7" id="KW-1185">Reference proteome</keyword>
<evidence type="ECO:0000256" key="3">
    <source>
        <dbReference type="ARBA" id="ARBA00022723"/>
    </source>
</evidence>
<dbReference type="STRING" id="1619308.B5808_16140"/>
<dbReference type="InterPro" id="IPR001279">
    <property type="entry name" value="Metallo-B-lactamas"/>
</dbReference>
<evidence type="ECO:0000256" key="4">
    <source>
        <dbReference type="ARBA" id="ARBA00022801"/>
    </source>
</evidence>
<keyword evidence="3" id="KW-0479">Metal-binding</keyword>
<organism evidence="6 7">
    <name type="scientific">Cnuibacter physcomitrellae</name>
    <dbReference type="NCBI Taxonomy" id="1619308"/>
    <lineage>
        <taxon>Bacteria</taxon>
        <taxon>Bacillati</taxon>
        <taxon>Actinomycetota</taxon>
        <taxon>Actinomycetes</taxon>
        <taxon>Micrococcales</taxon>
        <taxon>Microbacteriaceae</taxon>
        <taxon>Cnuibacter</taxon>
    </lineage>
</organism>
<proteinExistence type="inferred from homology"/>
<comment type="similarity">
    <text evidence="2">Belongs to the metallo-beta-lactamase superfamily.</text>
</comment>
<dbReference type="RefSeq" id="WP_085020719.1">
    <property type="nucleotide sequence ID" value="NZ_BMHD01000001.1"/>
</dbReference>
<evidence type="ECO:0000256" key="1">
    <source>
        <dbReference type="ARBA" id="ARBA00001947"/>
    </source>
</evidence>
<name>A0A1X9LRL6_9MICO</name>
<evidence type="ECO:0000313" key="7">
    <source>
        <dbReference type="Proteomes" id="UP000192775"/>
    </source>
</evidence>
<comment type="cofactor">
    <cofactor evidence="1">
        <name>Zn(2+)</name>
        <dbReference type="ChEBI" id="CHEBI:29105"/>
    </cofactor>
</comment>
<dbReference type="SUPFAM" id="SSF56281">
    <property type="entry name" value="Metallo-hydrolase/oxidoreductase"/>
    <property type="match status" value="1"/>
</dbReference>
<dbReference type="Gene3D" id="3.60.15.10">
    <property type="entry name" value="Ribonuclease Z/Hydroxyacylglutathione hydrolase-like"/>
    <property type="match status" value="1"/>
</dbReference>
<dbReference type="InterPro" id="IPR036866">
    <property type="entry name" value="RibonucZ/Hydroxyglut_hydro"/>
</dbReference>
<protein>
    <submittedName>
        <fullName evidence="6">N-acyl homoserine lactonase family protein</fullName>
    </submittedName>
</protein>
<evidence type="ECO:0000256" key="2">
    <source>
        <dbReference type="ARBA" id="ARBA00007749"/>
    </source>
</evidence>
<dbReference type="GO" id="GO:0016787">
    <property type="term" value="F:hydrolase activity"/>
    <property type="evidence" value="ECO:0007669"/>
    <property type="project" value="UniProtKB-KW"/>
</dbReference>
<dbReference type="SMART" id="SM00849">
    <property type="entry name" value="Lactamase_B"/>
    <property type="match status" value="1"/>
</dbReference>
<keyword evidence="5" id="KW-0862">Zinc</keyword>
<reference evidence="6 7" key="1">
    <citation type="submission" date="2017-04" db="EMBL/GenBank/DDBJ databases">
        <authorList>
            <person name="Afonso C.L."/>
            <person name="Miller P.J."/>
            <person name="Scott M.A."/>
            <person name="Spackman E."/>
            <person name="Goraichik I."/>
            <person name="Dimitrov K.M."/>
            <person name="Suarez D.L."/>
            <person name="Swayne D.E."/>
        </authorList>
    </citation>
    <scope>NUCLEOTIDE SEQUENCE [LARGE SCALE GENOMIC DNA]</scope>
    <source>
        <strain evidence="7">XA(T)</strain>
    </source>
</reference>
<evidence type="ECO:0000313" key="6">
    <source>
        <dbReference type="EMBL" id="ARJ06581.1"/>
    </source>
</evidence>
<keyword evidence="4" id="KW-0378">Hydrolase</keyword>
<accession>A0A1X9LRL6</accession>
<evidence type="ECO:0000256" key="5">
    <source>
        <dbReference type="ARBA" id="ARBA00022833"/>
    </source>
</evidence>
<dbReference type="PANTHER" id="PTHR42978">
    <property type="entry name" value="QUORUM-QUENCHING LACTONASE YTNP-RELATED-RELATED"/>
    <property type="match status" value="1"/>
</dbReference>
<dbReference type="KEGG" id="cphy:B5808_16140"/>
<gene>
    <name evidence="6" type="ORF">B5808_16140</name>
</gene>
<dbReference type="EMBL" id="CP020715">
    <property type="protein sequence ID" value="ARJ06581.1"/>
    <property type="molecule type" value="Genomic_DNA"/>
</dbReference>
<dbReference type="PANTHER" id="PTHR42978:SF7">
    <property type="entry name" value="METALLO-HYDROLASE RV2300C-RELATED"/>
    <property type="match status" value="1"/>
</dbReference>
<dbReference type="InterPro" id="IPR051013">
    <property type="entry name" value="MBL_superfamily_lactonases"/>
</dbReference>
<dbReference type="Proteomes" id="UP000192775">
    <property type="component" value="Chromosome"/>
</dbReference>
<dbReference type="Pfam" id="PF00753">
    <property type="entry name" value="Lactamase_B"/>
    <property type="match status" value="1"/>
</dbReference>
<dbReference type="GO" id="GO:0046872">
    <property type="term" value="F:metal ion binding"/>
    <property type="evidence" value="ECO:0007669"/>
    <property type="project" value="UniProtKB-KW"/>
</dbReference>
<dbReference type="CDD" id="cd07729">
    <property type="entry name" value="AHL_lactonase_MBL-fold"/>
    <property type="match status" value="1"/>
</dbReference>